<dbReference type="RefSeq" id="WP_125530205.1">
    <property type="nucleotide sequence ID" value="NZ_BKDB01000009.1"/>
</dbReference>
<accession>A0AB37TKG3</accession>
<organism evidence="1 2">
    <name type="scientific">Acinetobacter pittii</name>
    <name type="common">Acinetobacter genomosp. 3</name>
    <dbReference type="NCBI Taxonomy" id="48296"/>
    <lineage>
        <taxon>Bacteria</taxon>
        <taxon>Pseudomonadati</taxon>
        <taxon>Pseudomonadota</taxon>
        <taxon>Gammaproteobacteria</taxon>
        <taxon>Moraxellales</taxon>
        <taxon>Moraxellaceae</taxon>
        <taxon>Acinetobacter</taxon>
        <taxon>Acinetobacter calcoaceticus/baumannii complex</taxon>
    </lineage>
</organism>
<comment type="caution">
    <text evidence="1">The sequence shown here is derived from an EMBL/GenBank/DDBJ whole genome shotgun (WGS) entry which is preliminary data.</text>
</comment>
<evidence type="ECO:0000313" key="2">
    <source>
        <dbReference type="Proteomes" id="UP000271320"/>
    </source>
</evidence>
<dbReference type="AlphaFoldDB" id="A0AB37TKG3"/>
<reference evidence="1 2" key="1">
    <citation type="submission" date="2018-10" db="EMBL/GenBank/DDBJ databases">
        <title>GWAS and RNA-Seq identify cryptic mechanisms of antimicrobial resistance in Acinetobacter baumannii.</title>
        <authorList>
            <person name="Sahl J.W."/>
        </authorList>
    </citation>
    <scope>NUCLEOTIDE SEQUENCE [LARGE SCALE GENOMIC DNA]</scope>
    <source>
        <strain evidence="1 2">TG41884</strain>
    </source>
</reference>
<sequence>MNKQTEVEVEMKDGTIKFAADVGVIETLIESEVINTIAEIGNDYDLTKREDIITLSEMIVCHLEATTKVHIHLSRVICEFLHQLKLG</sequence>
<gene>
    <name evidence="1" type="ORF">EA752_01285</name>
</gene>
<name>A0AB37TKG3_ACIPI</name>
<dbReference type="EMBL" id="RFEW01000001">
    <property type="protein sequence ID" value="RSO63384.1"/>
    <property type="molecule type" value="Genomic_DNA"/>
</dbReference>
<proteinExistence type="predicted"/>
<protein>
    <submittedName>
        <fullName evidence="1">Uncharacterized protein</fullName>
    </submittedName>
</protein>
<dbReference type="Proteomes" id="UP000271320">
    <property type="component" value="Unassembled WGS sequence"/>
</dbReference>
<evidence type="ECO:0000313" key="1">
    <source>
        <dbReference type="EMBL" id="RSO63384.1"/>
    </source>
</evidence>